<comment type="caution">
    <text evidence="3">The sequence shown here is derived from an EMBL/GenBank/DDBJ whole genome shotgun (WGS) entry which is preliminary data.</text>
</comment>
<dbReference type="EMBL" id="VEVO01000009">
    <property type="protein sequence ID" value="KAF0037298.1"/>
    <property type="molecule type" value="Genomic_DNA"/>
</dbReference>
<dbReference type="AlphaFoldDB" id="A0A6A4SZ30"/>
<dbReference type="SUPFAM" id="SSF50729">
    <property type="entry name" value="PH domain-like"/>
    <property type="match status" value="1"/>
</dbReference>
<protein>
    <recommendedName>
        <fullName evidence="2">BEACH-type PH domain-containing protein</fullName>
    </recommendedName>
</protein>
<feature type="domain" description="BEACH-type PH" evidence="2">
    <location>
        <begin position="175"/>
        <end position="289"/>
    </location>
</feature>
<dbReference type="GO" id="GO:0019901">
    <property type="term" value="F:protein kinase binding"/>
    <property type="evidence" value="ECO:0007669"/>
    <property type="project" value="TreeGrafter"/>
</dbReference>
<gene>
    <name evidence="3" type="ORF">F2P81_010172</name>
</gene>
<evidence type="ECO:0000313" key="3">
    <source>
        <dbReference type="EMBL" id="KAF0037298.1"/>
    </source>
</evidence>
<dbReference type="PANTHER" id="PTHR13743:SF162">
    <property type="entry name" value="NEUROBEACHIN"/>
    <property type="match status" value="1"/>
</dbReference>
<sequence length="324" mass="35775">MFDHPLSRTYCMFLQPHSIKPDLTLPVNHTVVNNDRDAFLLSTRFKRARCFPLHVISRQLTFMCGTKIRDVIDGSITVPSPLALKLFLQLFSVGEAVFGAFAEFMFHGRGFSAGPLLKAALAKHANQEVWTPSLRGCGDLMLFRRISGPSPPPETRLGSSPGILLPALLHPYRANDHGSGQLPNAVVSSALLSDSGGSIALDGTQAYLLGASPPRSADRLMWFWNRSIKILAYTEGLHGKWLFTEIRAVFSRRCLLQNTALEIFMANRTAVMFNFPDAATVKKVVHSLPRVGVGTNFGLPQTRLDTRTSTISLLFLFDIQTFSS</sequence>
<accession>A0A6A4SZ30</accession>
<dbReference type="Gene3D" id="2.30.29.30">
    <property type="entry name" value="Pleckstrin-homology domain (PH domain)/Phosphotyrosine-binding domain (PTB)"/>
    <property type="match status" value="1"/>
</dbReference>
<dbReference type="Pfam" id="PF14844">
    <property type="entry name" value="PH_BEACH"/>
    <property type="match status" value="1"/>
</dbReference>
<dbReference type="GO" id="GO:0008104">
    <property type="term" value="P:intracellular protein localization"/>
    <property type="evidence" value="ECO:0007669"/>
    <property type="project" value="TreeGrafter"/>
</dbReference>
<evidence type="ECO:0000256" key="1">
    <source>
        <dbReference type="ARBA" id="ARBA00022574"/>
    </source>
</evidence>
<proteinExistence type="predicted"/>
<organism evidence="3 4">
    <name type="scientific">Scophthalmus maximus</name>
    <name type="common">Turbot</name>
    <name type="synonym">Psetta maxima</name>
    <dbReference type="NCBI Taxonomy" id="52904"/>
    <lineage>
        <taxon>Eukaryota</taxon>
        <taxon>Metazoa</taxon>
        <taxon>Chordata</taxon>
        <taxon>Craniata</taxon>
        <taxon>Vertebrata</taxon>
        <taxon>Euteleostomi</taxon>
        <taxon>Actinopterygii</taxon>
        <taxon>Neopterygii</taxon>
        <taxon>Teleostei</taxon>
        <taxon>Neoteleostei</taxon>
        <taxon>Acanthomorphata</taxon>
        <taxon>Carangaria</taxon>
        <taxon>Pleuronectiformes</taxon>
        <taxon>Pleuronectoidei</taxon>
        <taxon>Scophthalmidae</taxon>
        <taxon>Scophthalmus</taxon>
    </lineage>
</organism>
<dbReference type="GO" id="GO:0005829">
    <property type="term" value="C:cytosol"/>
    <property type="evidence" value="ECO:0007669"/>
    <property type="project" value="TreeGrafter"/>
</dbReference>
<dbReference type="PROSITE" id="PS51783">
    <property type="entry name" value="PH_BEACH"/>
    <property type="match status" value="1"/>
</dbReference>
<name>A0A6A4SZ30_SCOMX</name>
<reference evidence="3 4" key="1">
    <citation type="submission" date="2019-06" db="EMBL/GenBank/DDBJ databases">
        <title>Draft genomes of female and male turbot (Scophthalmus maximus).</title>
        <authorList>
            <person name="Xu H."/>
            <person name="Xu X.-W."/>
            <person name="Shao C."/>
            <person name="Chen S."/>
        </authorList>
    </citation>
    <scope>NUCLEOTIDE SEQUENCE [LARGE SCALE GENOMIC DNA]</scope>
    <source>
        <strain evidence="3">Ysfricsl-2016a</strain>
        <tissue evidence="3">Blood</tissue>
    </source>
</reference>
<dbReference type="InterPro" id="IPR023362">
    <property type="entry name" value="PH-BEACH_dom"/>
</dbReference>
<dbReference type="InterPro" id="IPR050865">
    <property type="entry name" value="BEACH_Domain"/>
</dbReference>
<dbReference type="GO" id="GO:0016020">
    <property type="term" value="C:membrane"/>
    <property type="evidence" value="ECO:0007669"/>
    <property type="project" value="TreeGrafter"/>
</dbReference>
<dbReference type="InterPro" id="IPR011993">
    <property type="entry name" value="PH-like_dom_sf"/>
</dbReference>
<dbReference type="Proteomes" id="UP000438429">
    <property type="component" value="Unassembled WGS sequence"/>
</dbReference>
<evidence type="ECO:0000313" key="4">
    <source>
        <dbReference type="Proteomes" id="UP000438429"/>
    </source>
</evidence>
<keyword evidence="1" id="KW-0853">WD repeat</keyword>
<dbReference type="PANTHER" id="PTHR13743">
    <property type="entry name" value="BEIGE/BEACH-RELATED"/>
    <property type="match status" value="1"/>
</dbReference>
<evidence type="ECO:0000259" key="2">
    <source>
        <dbReference type="PROSITE" id="PS51783"/>
    </source>
</evidence>